<sequence>MTADENAATETGADTTPEPSPETGSEHTNGQDAGAAGQRAEPAWRIGRSGRLERVGREEPTAPEDDDVMALVNAVAPTRSAPLIINTAPVPATVSAPPARQARTAVAVAAAGAAAGGPGGAPPSPRRRPTRRGPGRTGATIRPTATTPAVRTVPPRRTGTIPRERTPEQAGTTPRERAPERAEAEPAAEPEEGRAPPGAEGAGGCGGSSSGRPPVWPSC</sequence>
<feature type="region of interest" description="Disordered" evidence="1">
    <location>
        <begin position="1"/>
        <end position="67"/>
    </location>
</feature>
<feature type="compositionally biased region" description="Gly residues" evidence="1">
    <location>
        <begin position="200"/>
        <end position="209"/>
    </location>
</feature>
<dbReference type="EMBL" id="CP074133">
    <property type="protein sequence ID" value="QUX22670.1"/>
    <property type="molecule type" value="Genomic_DNA"/>
</dbReference>
<dbReference type="Proteomes" id="UP000676079">
    <property type="component" value="Chromosome"/>
</dbReference>
<proteinExistence type="predicted"/>
<feature type="compositionally biased region" description="Basic and acidic residues" evidence="1">
    <location>
        <begin position="174"/>
        <end position="184"/>
    </location>
</feature>
<protein>
    <submittedName>
        <fullName evidence="2">Uncharacterized protein</fullName>
    </submittedName>
</protein>
<evidence type="ECO:0000313" key="3">
    <source>
        <dbReference type="Proteomes" id="UP000676079"/>
    </source>
</evidence>
<evidence type="ECO:0000313" key="2">
    <source>
        <dbReference type="EMBL" id="QUX22670.1"/>
    </source>
</evidence>
<accession>A0ABX8BKB1</accession>
<gene>
    <name evidence="2" type="ORF">KGD84_31015</name>
</gene>
<feature type="compositionally biased region" description="Polar residues" evidence="1">
    <location>
        <begin position="22"/>
        <end position="31"/>
    </location>
</feature>
<organism evidence="2 3">
    <name type="scientific">Nocardiopsis changdeensis</name>
    <dbReference type="NCBI Taxonomy" id="2831969"/>
    <lineage>
        <taxon>Bacteria</taxon>
        <taxon>Bacillati</taxon>
        <taxon>Actinomycetota</taxon>
        <taxon>Actinomycetes</taxon>
        <taxon>Streptosporangiales</taxon>
        <taxon>Nocardiopsidaceae</taxon>
        <taxon>Nocardiopsis</taxon>
    </lineage>
</organism>
<evidence type="ECO:0000256" key="1">
    <source>
        <dbReference type="SAM" id="MobiDB-lite"/>
    </source>
</evidence>
<feature type="compositionally biased region" description="Basic and acidic residues" evidence="1">
    <location>
        <begin position="50"/>
        <end position="60"/>
    </location>
</feature>
<keyword evidence="3" id="KW-1185">Reference proteome</keyword>
<reference evidence="2 3" key="1">
    <citation type="submission" date="2021-05" db="EMBL/GenBank/DDBJ databases">
        <title>Direct Submission.</title>
        <authorList>
            <person name="Li K."/>
            <person name="Gao J."/>
        </authorList>
    </citation>
    <scope>NUCLEOTIDE SEQUENCE [LARGE SCALE GENOMIC DNA]</scope>
    <source>
        <strain evidence="2 3">Mg02</strain>
    </source>
</reference>
<name>A0ABX8BKB1_9ACTN</name>
<feature type="compositionally biased region" description="Basic residues" evidence="1">
    <location>
        <begin position="125"/>
        <end position="134"/>
    </location>
</feature>
<feature type="compositionally biased region" description="Low complexity" evidence="1">
    <location>
        <begin position="137"/>
        <end position="161"/>
    </location>
</feature>
<feature type="region of interest" description="Disordered" evidence="1">
    <location>
        <begin position="109"/>
        <end position="219"/>
    </location>
</feature>